<feature type="compositionally biased region" description="Low complexity" evidence="1">
    <location>
        <begin position="13"/>
        <end position="45"/>
    </location>
</feature>
<name>A0A9N7NYZ4_STRHE</name>
<dbReference type="EMBL" id="CACSLK010031655">
    <property type="protein sequence ID" value="CAA0840017.1"/>
    <property type="molecule type" value="Genomic_DNA"/>
</dbReference>
<proteinExistence type="predicted"/>
<sequence length="159" mass="17505">MGSKTSGDAVDSTQPLETETPTEPLTEPTETAAEAQAEPIATAPTNATPKLRSIAWDNFKRTEAGDRAKVHHCSTLISCKGKQGKSTSAMLNHLKRCKAKLDEVQDEERPGKKIKQVTLHNQPRRGSDSTVVNSFLHFDQPQCRKALAKWVVVDEMPLE</sequence>
<dbReference type="SMART" id="SM00614">
    <property type="entry name" value="ZnF_BED"/>
    <property type="match status" value="1"/>
</dbReference>
<dbReference type="OrthoDB" id="926379at2759"/>
<dbReference type="Proteomes" id="UP001153555">
    <property type="component" value="Unassembled WGS sequence"/>
</dbReference>
<dbReference type="GO" id="GO:0005634">
    <property type="term" value="C:nucleus"/>
    <property type="evidence" value="ECO:0007669"/>
    <property type="project" value="TreeGrafter"/>
</dbReference>
<evidence type="ECO:0000313" key="2">
    <source>
        <dbReference type="EMBL" id="CAA0840017.1"/>
    </source>
</evidence>
<comment type="caution">
    <text evidence="2">The sequence shown here is derived from an EMBL/GenBank/DDBJ whole genome shotgun (WGS) entry which is preliminary data.</text>
</comment>
<dbReference type="AlphaFoldDB" id="A0A9N7NYZ4"/>
<evidence type="ECO:0000313" key="3">
    <source>
        <dbReference type="Proteomes" id="UP001153555"/>
    </source>
</evidence>
<feature type="region of interest" description="Disordered" evidence="1">
    <location>
        <begin position="1"/>
        <end position="52"/>
    </location>
</feature>
<dbReference type="InterPro" id="IPR053031">
    <property type="entry name" value="Cuticle_assoc_protein"/>
</dbReference>
<protein>
    <recommendedName>
        <fullName evidence="4">BED-type domain-containing protein</fullName>
    </recommendedName>
</protein>
<evidence type="ECO:0008006" key="4">
    <source>
        <dbReference type="Google" id="ProtNLM"/>
    </source>
</evidence>
<organism evidence="2 3">
    <name type="scientific">Striga hermonthica</name>
    <name type="common">Purple witchweed</name>
    <name type="synonym">Buchnera hermonthica</name>
    <dbReference type="NCBI Taxonomy" id="68872"/>
    <lineage>
        <taxon>Eukaryota</taxon>
        <taxon>Viridiplantae</taxon>
        <taxon>Streptophyta</taxon>
        <taxon>Embryophyta</taxon>
        <taxon>Tracheophyta</taxon>
        <taxon>Spermatophyta</taxon>
        <taxon>Magnoliopsida</taxon>
        <taxon>eudicotyledons</taxon>
        <taxon>Gunneridae</taxon>
        <taxon>Pentapetalae</taxon>
        <taxon>asterids</taxon>
        <taxon>lamiids</taxon>
        <taxon>Lamiales</taxon>
        <taxon>Orobanchaceae</taxon>
        <taxon>Buchnereae</taxon>
        <taxon>Striga</taxon>
    </lineage>
</organism>
<accession>A0A9N7NYZ4</accession>
<dbReference type="GO" id="GO:1990837">
    <property type="term" value="F:sequence-specific double-stranded DNA binding"/>
    <property type="evidence" value="ECO:0007669"/>
    <property type="project" value="TreeGrafter"/>
</dbReference>
<dbReference type="PANTHER" id="PTHR34396:SF27">
    <property type="entry name" value="OS08G0208700 PROTEIN"/>
    <property type="match status" value="1"/>
</dbReference>
<dbReference type="GO" id="GO:0006357">
    <property type="term" value="P:regulation of transcription by RNA polymerase II"/>
    <property type="evidence" value="ECO:0007669"/>
    <property type="project" value="TreeGrafter"/>
</dbReference>
<evidence type="ECO:0000256" key="1">
    <source>
        <dbReference type="SAM" id="MobiDB-lite"/>
    </source>
</evidence>
<gene>
    <name evidence="2" type="ORF">SHERM_06477</name>
</gene>
<keyword evidence="3" id="KW-1185">Reference proteome</keyword>
<reference evidence="2" key="1">
    <citation type="submission" date="2019-12" db="EMBL/GenBank/DDBJ databases">
        <authorList>
            <person name="Scholes J."/>
        </authorList>
    </citation>
    <scope>NUCLEOTIDE SEQUENCE</scope>
</reference>
<dbReference type="PANTHER" id="PTHR34396">
    <property type="entry name" value="OS03G0264950 PROTEIN-RELATED"/>
    <property type="match status" value="1"/>
</dbReference>